<protein>
    <recommendedName>
        <fullName evidence="1">Polymerase/histidinol phosphatase N-terminal domain-containing protein</fullName>
    </recommendedName>
</protein>
<feature type="domain" description="Polymerase/histidinol phosphatase N-terminal" evidence="1">
    <location>
        <begin position="4"/>
        <end position="70"/>
    </location>
</feature>
<evidence type="ECO:0000313" key="2">
    <source>
        <dbReference type="EMBL" id="SEA55255.1"/>
    </source>
</evidence>
<dbReference type="PANTHER" id="PTHR42924">
    <property type="entry name" value="EXONUCLEASE"/>
    <property type="match status" value="1"/>
</dbReference>
<dbReference type="OrthoDB" id="9804333at2"/>
<proteinExistence type="predicted"/>
<dbReference type="InterPro" id="IPR016195">
    <property type="entry name" value="Pol/histidinol_Pase-like"/>
</dbReference>
<dbReference type="GO" id="GO:0004534">
    <property type="term" value="F:5'-3' RNA exonuclease activity"/>
    <property type="evidence" value="ECO:0007669"/>
    <property type="project" value="TreeGrafter"/>
</dbReference>
<name>A0A1H4C486_9BACT</name>
<reference evidence="2 3" key="1">
    <citation type="submission" date="2016-10" db="EMBL/GenBank/DDBJ databases">
        <authorList>
            <person name="de Groot N.N."/>
        </authorList>
    </citation>
    <scope>NUCLEOTIDE SEQUENCE [LARGE SCALE GENOMIC DNA]</scope>
    <source>
        <strain evidence="2 3">DSM 25383</strain>
    </source>
</reference>
<dbReference type="SMART" id="SM00481">
    <property type="entry name" value="POLIIIAc"/>
    <property type="match status" value="1"/>
</dbReference>
<accession>A0A1H4C486</accession>
<dbReference type="AlphaFoldDB" id="A0A1H4C486"/>
<dbReference type="InterPro" id="IPR004013">
    <property type="entry name" value="PHP_dom"/>
</dbReference>
<dbReference type="RefSeq" id="WP_010262315.1">
    <property type="nucleotide sequence ID" value="NZ_CAEG01000011.1"/>
</dbReference>
<dbReference type="PANTHER" id="PTHR42924:SF3">
    <property type="entry name" value="POLYMERASE_HISTIDINOL PHOSPHATASE N-TERMINAL DOMAIN-CONTAINING PROTEIN"/>
    <property type="match status" value="1"/>
</dbReference>
<evidence type="ECO:0000313" key="3">
    <source>
        <dbReference type="Proteomes" id="UP000183253"/>
    </source>
</evidence>
<dbReference type="Proteomes" id="UP000183253">
    <property type="component" value="Unassembled WGS sequence"/>
</dbReference>
<evidence type="ECO:0000259" key="1">
    <source>
        <dbReference type="SMART" id="SM00481"/>
    </source>
</evidence>
<dbReference type="SUPFAM" id="SSF89550">
    <property type="entry name" value="PHP domain-like"/>
    <property type="match status" value="1"/>
</dbReference>
<dbReference type="Gene3D" id="1.10.150.650">
    <property type="match status" value="1"/>
</dbReference>
<keyword evidence="3" id="KW-1185">Reference proteome</keyword>
<organism evidence="2 3">
    <name type="scientific">Alistipes timonensis JC136</name>
    <dbReference type="NCBI Taxonomy" id="1033731"/>
    <lineage>
        <taxon>Bacteria</taxon>
        <taxon>Pseudomonadati</taxon>
        <taxon>Bacteroidota</taxon>
        <taxon>Bacteroidia</taxon>
        <taxon>Bacteroidales</taxon>
        <taxon>Rikenellaceae</taxon>
        <taxon>Alistipes</taxon>
    </lineage>
</organism>
<dbReference type="EMBL" id="FNRI01000004">
    <property type="protein sequence ID" value="SEA55255.1"/>
    <property type="molecule type" value="Genomic_DNA"/>
</dbReference>
<dbReference type="InterPro" id="IPR003141">
    <property type="entry name" value="Pol/His_phosphatase_N"/>
</dbReference>
<dbReference type="STRING" id="1033731.SAMN05444145_104160"/>
<dbReference type="Pfam" id="PF02811">
    <property type="entry name" value="PHP"/>
    <property type="match status" value="1"/>
</dbReference>
<dbReference type="GO" id="GO:0035312">
    <property type="term" value="F:5'-3' DNA exonuclease activity"/>
    <property type="evidence" value="ECO:0007669"/>
    <property type="project" value="TreeGrafter"/>
</dbReference>
<dbReference type="CDD" id="cd07438">
    <property type="entry name" value="PHP_HisPPase_AMP"/>
    <property type="match status" value="1"/>
</dbReference>
<dbReference type="InterPro" id="IPR052018">
    <property type="entry name" value="PHP_domain"/>
</dbReference>
<dbReference type="Gene3D" id="3.20.20.140">
    <property type="entry name" value="Metal-dependent hydrolases"/>
    <property type="match status" value="1"/>
</dbReference>
<gene>
    <name evidence="2" type="ORF">SAMN05444145_104160</name>
</gene>
<sequence length="300" mass="32582">MAAIDLHIHSEYSSDGEFPVADIVGKCLGAQLTLFSLTDHNSVRGVGEAARLARERGVGFVPGIEIDCNYRGTDLHLLGYGIDWQSADFARLEEEVAAKVMASFGGMVDNLLKLGFSVDAEAVLEAAAGGLPTGELIAEVMLSDAKYHTPPLRPYMEGGARSDMPYINFYLDYFAQGRPAFVPVEYMDYRDAVELVRDNGGTPVVAHPGLNFRGREEVAEQLLDRGAAGLEVFNNYHTPEQAVYFTSLVLSKGALMTCGSDFHGKTKPRIAVGRFPADSRFDGRLSDFVNHVNRIGGQGV</sequence>